<feature type="transmembrane region" description="Helical" evidence="2">
    <location>
        <begin position="423"/>
        <end position="441"/>
    </location>
</feature>
<feature type="region of interest" description="Disordered" evidence="1">
    <location>
        <begin position="448"/>
        <end position="471"/>
    </location>
</feature>
<feature type="transmembrane region" description="Helical" evidence="2">
    <location>
        <begin position="364"/>
        <end position="384"/>
    </location>
</feature>
<feature type="transmembrane region" description="Helical" evidence="2">
    <location>
        <begin position="277"/>
        <end position="309"/>
    </location>
</feature>
<dbReference type="eggNOG" id="ENOG502ZAGS">
    <property type="taxonomic scope" value="Bacteria"/>
</dbReference>
<keyword evidence="4" id="KW-1185">Reference proteome</keyword>
<sequence>MRAQAGAAAPADMREASDRVMQIATVDNRRRVPLRTRAKVPALVAAFLFLMMIPHTIAFYAGPVLVTSYRLFMILIVPVLIVKVMAPDMKFHKSDWLLVGFSGWACLCIFLNYPFSAAIERAGQLLLEVTCAYFLGRACFKSLDDIYSILNPLFIIVLLAFVIAIPEAISHRKPLIEYTSQLTGIAPGYYYDGTDVRMGLRRAQAFFENTILFGLFSATLVSLIWYMERRPGVRIGKLLVVIGAVLLSISTTPIISMMTQFVMIAIETATRRIKKRLVNTVVIVAIFALAVNTFTKSGIIGLVINYLAFNRASSYNRILIWDYGLINISAHPIFGMVPEYWVRAPWMKVSIDNFWIYNGLLSGYVGWALTALTLIVTLWQFLAIPKQLITPRHQNFRLAWTFIMLSFALCGFCGTFYGKFQPFYYFLVGMGAAAVPMYQRFAAERKKEVEGEQPARGRQQPRRRPPLPATA</sequence>
<feature type="transmembrane region" description="Helical" evidence="2">
    <location>
        <begin position="96"/>
        <end position="115"/>
    </location>
</feature>
<dbReference type="PANTHER" id="PTHR37422">
    <property type="entry name" value="TEICHURONIC ACID BIOSYNTHESIS PROTEIN TUAE"/>
    <property type="match status" value="1"/>
</dbReference>
<feature type="transmembrane region" description="Helical" evidence="2">
    <location>
        <begin position="396"/>
        <end position="417"/>
    </location>
</feature>
<keyword evidence="2" id="KW-0812">Transmembrane</keyword>
<dbReference type="HOGENOM" id="CLU_040925_0_0_5"/>
<dbReference type="KEGG" id="ssan:NX02_24185"/>
<keyword evidence="2" id="KW-1133">Transmembrane helix</keyword>
<feature type="transmembrane region" description="Helical" evidence="2">
    <location>
        <begin position="40"/>
        <end position="61"/>
    </location>
</feature>
<feature type="transmembrane region" description="Helical" evidence="2">
    <location>
        <begin position="206"/>
        <end position="226"/>
    </location>
</feature>
<feature type="transmembrane region" description="Helical" evidence="2">
    <location>
        <begin position="146"/>
        <end position="165"/>
    </location>
</feature>
<dbReference type="InterPro" id="IPR051533">
    <property type="entry name" value="WaaL-like"/>
</dbReference>
<dbReference type="AlphaFoldDB" id="W0AL82"/>
<dbReference type="EMBL" id="CP006644">
    <property type="protein sequence ID" value="AHE56445.1"/>
    <property type="molecule type" value="Genomic_DNA"/>
</dbReference>
<evidence type="ECO:0000313" key="3">
    <source>
        <dbReference type="EMBL" id="AHE56445.1"/>
    </source>
</evidence>
<gene>
    <name evidence="3" type="ORF">NX02_24185</name>
</gene>
<name>W0AL82_9SPHN</name>
<feature type="transmembrane region" description="Helical" evidence="2">
    <location>
        <begin position="238"/>
        <end position="265"/>
    </location>
</feature>
<organism evidence="3 4">
    <name type="scientific">Sphingomonas sanxanigenens DSM 19645 = NX02</name>
    <dbReference type="NCBI Taxonomy" id="1123269"/>
    <lineage>
        <taxon>Bacteria</taxon>
        <taxon>Pseudomonadati</taxon>
        <taxon>Pseudomonadota</taxon>
        <taxon>Alphaproteobacteria</taxon>
        <taxon>Sphingomonadales</taxon>
        <taxon>Sphingomonadaceae</taxon>
        <taxon>Sphingomonas</taxon>
    </lineage>
</organism>
<protein>
    <submittedName>
        <fullName evidence="3">Uncharacterized protein</fullName>
    </submittedName>
</protein>
<proteinExistence type="predicted"/>
<reference evidence="3 4" key="1">
    <citation type="submission" date="2013-07" db="EMBL/GenBank/DDBJ databases">
        <title>Completed genome of Sphingomonas sanxanigenens NX02.</title>
        <authorList>
            <person name="Ma T."/>
            <person name="Huang H."/>
            <person name="Wu M."/>
            <person name="Li X."/>
            <person name="Li G."/>
        </authorList>
    </citation>
    <scope>NUCLEOTIDE SEQUENCE [LARGE SCALE GENOMIC DNA]</scope>
    <source>
        <strain evidence="3 4">NX02</strain>
    </source>
</reference>
<evidence type="ECO:0000313" key="4">
    <source>
        <dbReference type="Proteomes" id="UP000018851"/>
    </source>
</evidence>
<feature type="transmembrane region" description="Helical" evidence="2">
    <location>
        <begin position="67"/>
        <end position="84"/>
    </location>
</feature>
<dbReference type="Proteomes" id="UP000018851">
    <property type="component" value="Chromosome"/>
</dbReference>
<evidence type="ECO:0000256" key="2">
    <source>
        <dbReference type="SAM" id="Phobius"/>
    </source>
</evidence>
<dbReference type="PATRIC" id="fig|1123269.5.peg.4737"/>
<accession>W0AL82</accession>
<dbReference type="PANTHER" id="PTHR37422:SF13">
    <property type="entry name" value="LIPOPOLYSACCHARIDE BIOSYNTHESIS PROTEIN PA4999-RELATED"/>
    <property type="match status" value="1"/>
</dbReference>
<dbReference type="STRING" id="1123269.NX02_24185"/>
<keyword evidence="2" id="KW-0472">Membrane</keyword>
<evidence type="ECO:0000256" key="1">
    <source>
        <dbReference type="SAM" id="MobiDB-lite"/>
    </source>
</evidence>